<protein>
    <submittedName>
        <fullName evidence="3">COG1361 S-layer family protein</fullName>
    </submittedName>
</protein>
<gene>
    <name evidence="3" type="ORF">EGH25_04980</name>
</gene>
<dbReference type="PANTHER" id="PTHR35902">
    <property type="entry name" value="S-LAYER DOMAIN-LIKE PROTEIN-RELATED"/>
    <property type="match status" value="1"/>
</dbReference>
<dbReference type="PANTHER" id="PTHR35902:SF3">
    <property type="entry name" value="NPCBM-ASSOCIATED, NEW3 DOMAIN OF ALPHA-GALACTOSIDASE"/>
    <property type="match status" value="1"/>
</dbReference>
<feature type="domain" description="CARDB" evidence="1">
    <location>
        <begin position="414"/>
        <end position="498"/>
    </location>
</feature>
<dbReference type="Gene3D" id="2.60.40.10">
    <property type="entry name" value="Immunoglobulins"/>
    <property type="match status" value="3"/>
</dbReference>
<evidence type="ECO:0000313" key="3">
    <source>
        <dbReference type="EMBL" id="MCX2818704.1"/>
    </source>
</evidence>
<name>A0A9Q4GG17_9EURY</name>
<accession>A0A9Q4GG17</accession>
<dbReference type="InterPro" id="IPR018905">
    <property type="entry name" value="A-galactase_NEW3"/>
</dbReference>
<evidence type="ECO:0000313" key="4">
    <source>
        <dbReference type="Proteomes" id="UP001149411"/>
    </source>
</evidence>
<evidence type="ECO:0000259" key="1">
    <source>
        <dbReference type="Pfam" id="PF07705"/>
    </source>
</evidence>
<dbReference type="Pfam" id="PF10633">
    <property type="entry name" value="NPCBM_assoc"/>
    <property type="match status" value="1"/>
</dbReference>
<dbReference type="InterPro" id="IPR013783">
    <property type="entry name" value="Ig-like_fold"/>
</dbReference>
<dbReference type="Proteomes" id="UP001149411">
    <property type="component" value="Unassembled WGS sequence"/>
</dbReference>
<dbReference type="AlphaFoldDB" id="A0A9Q4GG17"/>
<feature type="domain" description="Alpha-galactosidase NEW3" evidence="2">
    <location>
        <begin position="317"/>
        <end position="387"/>
    </location>
</feature>
<dbReference type="EMBL" id="RKLV01000004">
    <property type="protein sequence ID" value="MCX2818704.1"/>
    <property type="molecule type" value="Genomic_DNA"/>
</dbReference>
<sequence length="529" mass="55544">MYNIIRTKRLRLAVLTVALALALSGTAAGAGESVTRYEDPDLVPNVEGENVVEAGETVTLKVTVQNRGSYVGGARAPPSHFTGVESVDTPGAAIGAVAEFEDGGAPFDIHTGVQTVGTVTPRGSSTVGLTLEIDEDAEPGVYDVPVSFDYEYVSFAVSDSLGESRSFEILRSDQTERETVRIRVEESVDLDVLSARGDGLRAGDDGLLTATVRNDGDETARNARLRLIRSPPFEARDGSKYVGDLAPYETATASFRVSVGDSYTEGEGAAKFALGYEDENGVTRETGVETAGADVAGDADFSADAEAEAMYVDSVGAVHVTVTNVGGTSVENARFVLHESPPFQPVSNKASLGSLAPGESATASFRVEVSDRAVAQSYPVEGNVEYQDRFNETRTSDVATDSVGIEGERDFSVTGTPTLNAGGTKTVGFRVKNTGEGALRDAVARINVDSPFSTDDDTAYLGDLEPGGSTNVTYRVSVEGGATPKTYSVDTVIKYDNAFGDKVVTDVKKAPVEVEGSVGLIGRLLSLFA</sequence>
<dbReference type="InterPro" id="IPR011635">
    <property type="entry name" value="CARDB"/>
</dbReference>
<organism evidence="3 4">
    <name type="scientific">Halorutilus salinus</name>
    <dbReference type="NCBI Taxonomy" id="2487751"/>
    <lineage>
        <taxon>Archaea</taxon>
        <taxon>Methanobacteriati</taxon>
        <taxon>Methanobacteriota</taxon>
        <taxon>Stenosarchaea group</taxon>
        <taxon>Halobacteria</taxon>
        <taxon>Halorutilales</taxon>
        <taxon>Halorutilaceae</taxon>
        <taxon>Halorutilus</taxon>
    </lineage>
</organism>
<dbReference type="Pfam" id="PF07705">
    <property type="entry name" value="CARDB"/>
    <property type="match status" value="1"/>
</dbReference>
<keyword evidence="4" id="KW-1185">Reference proteome</keyword>
<proteinExistence type="predicted"/>
<reference evidence="3" key="1">
    <citation type="submission" date="2022-09" db="EMBL/GenBank/DDBJ databases">
        <title>Haloadaptaus new haloarchaeum isolated from saline soil.</title>
        <authorList>
            <person name="Duran-Viseras A."/>
            <person name="Sanchez-Porro C."/>
            <person name="Ventosa A."/>
        </authorList>
    </citation>
    <scope>NUCLEOTIDE SEQUENCE</scope>
    <source>
        <strain evidence="3">F3-133</strain>
    </source>
</reference>
<comment type="caution">
    <text evidence="3">The sequence shown here is derived from an EMBL/GenBank/DDBJ whole genome shotgun (WGS) entry which is preliminary data.</text>
</comment>
<dbReference type="RefSeq" id="WP_266086546.1">
    <property type="nucleotide sequence ID" value="NZ_RKLV01000004.1"/>
</dbReference>
<evidence type="ECO:0000259" key="2">
    <source>
        <dbReference type="Pfam" id="PF10633"/>
    </source>
</evidence>